<evidence type="ECO:0000256" key="7">
    <source>
        <dbReference type="ARBA" id="ARBA00022763"/>
    </source>
</evidence>
<evidence type="ECO:0000256" key="14">
    <source>
        <dbReference type="ARBA" id="ARBA00029496"/>
    </source>
</evidence>
<feature type="non-terminal residue" evidence="19">
    <location>
        <position position="421"/>
    </location>
</feature>
<dbReference type="EMBL" id="KL410017">
    <property type="protein sequence ID" value="KFQ93241.1"/>
    <property type="molecule type" value="Genomic_DNA"/>
</dbReference>
<keyword evidence="11" id="KW-0233">DNA recombination</keyword>
<protein>
    <recommendedName>
        <fullName evidence="14">Structure-specific endonuclease subunit SLX4</fullName>
    </recommendedName>
    <alternativeName>
        <fullName evidence="16">BTB/POZ domain-containing protein 12</fullName>
    </alternativeName>
</protein>
<dbReference type="eggNOG" id="ENOG502R4G8">
    <property type="taxonomic scope" value="Eukaryota"/>
</dbReference>
<keyword evidence="8" id="KW-0863">Zinc-finger</keyword>
<dbReference type="GO" id="GO:0006281">
    <property type="term" value="P:DNA repair"/>
    <property type="evidence" value="ECO:0007669"/>
    <property type="project" value="UniProtKB-KW"/>
</dbReference>
<dbReference type="GO" id="GO:0090656">
    <property type="term" value="P:t-circle formation"/>
    <property type="evidence" value="ECO:0007669"/>
    <property type="project" value="UniProtKB-ARBA"/>
</dbReference>
<dbReference type="STRING" id="128390.A0A091URB7"/>
<keyword evidence="7" id="KW-0227">DNA damage</keyword>
<feature type="domain" description="BTB" evidence="18">
    <location>
        <begin position="239"/>
        <end position="313"/>
    </location>
</feature>
<dbReference type="GO" id="GO:0008270">
    <property type="term" value="F:zinc ion binding"/>
    <property type="evidence" value="ECO:0007669"/>
    <property type="project" value="UniProtKB-KW"/>
</dbReference>
<keyword evidence="20" id="KW-1185">Reference proteome</keyword>
<evidence type="ECO:0000313" key="19">
    <source>
        <dbReference type="EMBL" id="KFQ93241.1"/>
    </source>
</evidence>
<sequence length="421" mass="46567">PPPLLLQDPEKARKRIEERVAMLLAEEVEFPPTPRLPASRILEDESGKATWLLPLSKTRECFLWNISALTGPYDPESFYAAGLTPPIVPWKPVQVRCSFVQNLLPSVGSDQPKVSQQIQPDLSSHEPTCTEVGGQTSDESKSGPEGDGQLLSHSQKDAQTLQDLVELAREGLTLTQWNLDVGRVEAAEQPEELTSSETPHSGFVPPSKEKSLLTSNCKRSSLRLLAEDFSAMVNNPHLSDVQFQVDCGEVLYAHMFVLYARCPQAVQVVHSQGFLVEEDGSAQTRRVLLSDVTGEAVCAFLRYLYAADADIPAGLLPQVGVLAARFGVRELMARCENNTGESQVSSGMDSEDDLLSVRDDKDCEDRAENFQDLLKSVWMGEDEEEVDTLNPECQKEDDSGVGEQELEEIYEFAATQRKMVQ</sequence>
<organism evidence="19 20">
    <name type="scientific">Nipponia nippon</name>
    <name type="common">Crested ibis</name>
    <name type="synonym">Ibis nippon</name>
    <dbReference type="NCBI Taxonomy" id="128390"/>
    <lineage>
        <taxon>Eukaryota</taxon>
        <taxon>Metazoa</taxon>
        <taxon>Chordata</taxon>
        <taxon>Craniata</taxon>
        <taxon>Vertebrata</taxon>
        <taxon>Euteleostomi</taxon>
        <taxon>Archelosauria</taxon>
        <taxon>Archosauria</taxon>
        <taxon>Dinosauria</taxon>
        <taxon>Saurischia</taxon>
        <taxon>Theropoda</taxon>
        <taxon>Coelurosauria</taxon>
        <taxon>Aves</taxon>
        <taxon>Neognathae</taxon>
        <taxon>Neoaves</taxon>
        <taxon>Aequornithes</taxon>
        <taxon>Pelecaniformes</taxon>
        <taxon>Threskiornithidae</taxon>
        <taxon>Nipponia</taxon>
    </lineage>
</organism>
<evidence type="ECO:0000259" key="18">
    <source>
        <dbReference type="PROSITE" id="PS50097"/>
    </source>
</evidence>
<feature type="region of interest" description="Disordered" evidence="17">
    <location>
        <begin position="109"/>
        <end position="151"/>
    </location>
</feature>
<gene>
    <name evidence="19" type="ORF">Y956_05248</name>
</gene>
<evidence type="ECO:0000256" key="9">
    <source>
        <dbReference type="ARBA" id="ARBA00022833"/>
    </source>
</evidence>
<reference evidence="19 20" key="1">
    <citation type="submission" date="2014-04" db="EMBL/GenBank/DDBJ databases">
        <title>Genome evolution of avian class.</title>
        <authorList>
            <person name="Zhang G."/>
            <person name="Li C."/>
        </authorList>
    </citation>
    <scope>NUCLEOTIDE SEQUENCE [LARGE SCALE GENOMIC DNA]</scope>
    <source>
        <strain evidence="19">BGI_Y956</strain>
    </source>
</reference>
<dbReference type="GO" id="GO:0033557">
    <property type="term" value="C:Slx1-Slx4 complex"/>
    <property type="evidence" value="ECO:0007669"/>
    <property type="project" value="TreeGrafter"/>
</dbReference>
<keyword evidence="6" id="KW-0677">Repeat</keyword>
<keyword evidence="19" id="KW-0255">Endonuclease</keyword>
<dbReference type="GO" id="GO:0004519">
    <property type="term" value="F:endonuclease activity"/>
    <property type="evidence" value="ECO:0007669"/>
    <property type="project" value="UniProtKB-KW"/>
</dbReference>
<evidence type="ECO:0000256" key="10">
    <source>
        <dbReference type="ARBA" id="ARBA00022843"/>
    </source>
</evidence>
<comment type="similarity">
    <text evidence="2">Belongs to the SLX4 family.</text>
</comment>
<evidence type="ECO:0000313" key="20">
    <source>
        <dbReference type="Proteomes" id="UP000053283"/>
    </source>
</evidence>
<evidence type="ECO:0000256" key="3">
    <source>
        <dbReference type="ARBA" id="ARBA00022499"/>
    </source>
</evidence>
<name>A0A091URB7_NIPNI</name>
<evidence type="ECO:0000256" key="1">
    <source>
        <dbReference type="ARBA" id="ARBA00004123"/>
    </source>
</evidence>
<evidence type="ECO:0000256" key="16">
    <source>
        <dbReference type="ARBA" id="ARBA00076095"/>
    </source>
</evidence>
<keyword evidence="10" id="KW-0832">Ubl conjugation</keyword>
<dbReference type="InterPro" id="IPR000210">
    <property type="entry name" value="BTB/POZ_dom"/>
</dbReference>
<evidence type="ECO:0000256" key="8">
    <source>
        <dbReference type="ARBA" id="ARBA00022771"/>
    </source>
</evidence>
<evidence type="ECO:0000256" key="15">
    <source>
        <dbReference type="ARBA" id="ARBA00064578"/>
    </source>
</evidence>
<dbReference type="GO" id="GO:0032206">
    <property type="term" value="P:positive regulation of telomere maintenance"/>
    <property type="evidence" value="ECO:0007669"/>
    <property type="project" value="UniProtKB-ARBA"/>
</dbReference>
<evidence type="ECO:0000256" key="13">
    <source>
        <dbReference type="ARBA" id="ARBA00023242"/>
    </source>
</evidence>
<keyword evidence="19" id="KW-0378">Hydrolase</keyword>
<dbReference type="FunFam" id="3.30.710.10:FF:000116">
    <property type="entry name" value="SLX4 structure-specific endonuclease subunit"/>
    <property type="match status" value="1"/>
</dbReference>
<dbReference type="AlphaFoldDB" id="A0A091URB7"/>
<dbReference type="SUPFAM" id="SSF54695">
    <property type="entry name" value="POZ domain"/>
    <property type="match status" value="1"/>
</dbReference>
<dbReference type="GO" id="GO:0000712">
    <property type="term" value="P:resolution of meiotic recombination intermediates"/>
    <property type="evidence" value="ECO:0007669"/>
    <property type="project" value="TreeGrafter"/>
</dbReference>
<dbReference type="PROSITE" id="PS50097">
    <property type="entry name" value="BTB"/>
    <property type="match status" value="1"/>
</dbReference>
<keyword evidence="19" id="KW-0540">Nuclease</keyword>
<dbReference type="Pfam" id="PF00651">
    <property type="entry name" value="BTB"/>
    <property type="match status" value="1"/>
</dbReference>
<dbReference type="Gene3D" id="3.30.710.10">
    <property type="entry name" value="Potassium Channel Kv1.1, Chain A"/>
    <property type="match status" value="1"/>
</dbReference>
<evidence type="ECO:0000256" key="6">
    <source>
        <dbReference type="ARBA" id="ARBA00022737"/>
    </source>
</evidence>
<proteinExistence type="inferred from homology"/>
<keyword evidence="13" id="KW-0539">Nucleus</keyword>
<keyword evidence="4" id="KW-0597">Phosphoprotein</keyword>
<evidence type="ECO:0000256" key="2">
    <source>
        <dbReference type="ARBA" id="ARBA00006661"/>
    </source>
</evidence>
<dbReference type="CDD" id="cd18288">
    <property type="entry name" value="BTB_POZ_BTBD12_SLX4"/>
    <property type="match status" value="1"/>
</dbReference>
<keyword evidence="9" id="KW-0862">Zinc</keyword>
<evidence type="ECO:0000256" key="12">
    <source>
        <dbReference type="ARBA" id="ARBA00023204"/>
    </source>
</evidence>
<dbReference type="InterPro" id="IPR011333">
    <property type="entry name" value="SKP1/BTB/POZ_sf"/>
</dbReference>
<keyword evidence="3" id="KW-1017">Isopeptide bond</keyword>
<feature type="region of interest" description="Disordered" evidence="17">
    <location>
        <begin position="188"/>
        <end position="211"/>
    </location>
</feature>
<dbReference type="PANTHER" id="PTHR21541">
    <property type="entry name" value="BTB POZ DOMAIN CONTAINING 12"/>
    <property type="match status" value="1"/>
</dbReference>
<evidence type="ECO:0000256" key="11">
    <source>
        <dbReference type="ARBA" id="ARBA00023172"/>
    </source>
</evidence>
<evidence type="ECO:0000256" key="4">
    <source>
        <dbReference type="ARBA" id="ARBA00022553"/>
    </source>
</evidence>
<dbReference type="Proteomes" id="UP000053283">
    <property type="component" value="Unassembled WGS sequence"/>
</dbReference>
<feature type="compositionally biased region" description="Polar residues" evidence="17">
    <location>
        <begin position="109"/>
        <end position="137"/>
    </location>
</feature>
<comment type="subunit">
    <text evidence="15">Forms a heterodimer with SLX1A/GIYD1. Interacts with ERCC4/XPF; catalytic subunit of the ERCC4-ERCC1 endonuclease. Interacts with MUS81; catalytic subunit of the MUS81-EME1 endonuclease. Interacts with MSH2; component of the MSH2-MSH3 mismatch repair complex. Interacts with TERF2-TERF2IP. Interacts with PLK1 and SLX4IP.</text>
</comment>
<keyword evidence="12" id="KW-0234">DNA repair</keyword>
<comment type="subcellular location">
    <subcellularLocation>
        <location evidence="1">Nucleus</location>
    </subcellularLocation>
</comment>
<feature type="region of interest" description="Disordered" evidence="17">
    <location>
        <begin position="382"/>
        <end position="402"/>
    </location>
</feature>
<dbReference type="SMART" id="SM00225">
    <property type="entry name" value="BTB"/>
    <property type="match status" value="1"/>
</dbReference>
<feature type="non-terminal residue" evidence="19">
    <location>
        <position position="1"/>
    </location>
</feature>
<dbReference type="PANTHER" id="PTHR21541:SF3">
    <property type="entry name" value="STRUCTURE-SPECIFIC ENDONUCLEASE SUBUNIT SLX4"/>
    <property type="match status" value="1"/>
</dbReference>
<accession>A0A091URB7</accession>
<evidence type="ECO:0000256" key="17">
    <source>
        <dbReference type="SAM" id="MobiDB-lite"/>
    </source>
</evidence>
<evidence type="ECO:0000256" key="5">
    <source>
        <dbReference type="ARBA" id="ARBA00022723"/>
    </source>
</evidence>
<keyword evidence="5" id="KW-0479">Metal-binding</keyword>